<feature type="region of interest" description="Disordered" evidence="1">
    <location>
        <begin position="32"/>
        <end position="94"/>
    </location>
</feature>
<dbReference type="Proteomes" id="UP000288805">
    <property type="component" value="Unassembled WGS sequence"/>
</dbReference>
<sequence>MKKKRLVGTLRQILGTSSLATSSTICHLAKKKKLATQPIKEAPASPLASSSTSASSTSSSADNTELDSMADSSTAATEPETEVEPMVPRIICEPKGEEDMAKNLKFGFKERQRKWLFESITVAPPPARNPTQSCVLVARLSTGKNARHERVGPSTGSALVSNDSIECVAYVPPRPQASRASSWEEMAKLLKRVSVDLDGDPRIFFAAHLLFGTLEPVFSCIWTMQDFTTVEMAEVVVVDVCNLDRQCTILFKRLEVAEAMKAFITQRMDRSEELHSKLKLAESELAIARKVVDERVESLRKVEEEKETVNAEAR</sequence>
<evidence type="ECO:0000256" key="1">
    <source>
        <dbReference type="SAM" id="MobiDB-lite"/>
    </source>
</evidence>
<organism evidence="2 3">
    <name type="scientific">Vitis vinifera</name>
    <name type="common">Grape</name>
    <dbReference type="NCBI Taxonomy" id="29760"/>
    <lineage>
        <taxon>Eukaryota</taxon>
        <taxon>Viridiplantae</taxon>
        <taxon>Streptophyta</taxon>
        <taxon>Embryophyta</taxon>
        <taxon>Tracheophyta</taxon>
        <taxon>Spermatophyta</taxon>
        <taxon>Magnoliopsida</taxon>
        <taxon>eudicotyledons</taxon>
        <taxon>Gunneridae</taxon>
        <taxon>Pentapetalae</taxon>
        <taxon>rosids</taxon>
        <taxon>Vitales</taxon>
        <taxon>Vitaceae</taxon>
        <taxon>Viteae</taxon>
        <taxon>Vitis</taxon>
    </lineage>
</organism>
<evidence type="ECO:0000313" key="2">
    <source>
        <dbReference type="EMBL" id="RVW53625.1"/>
    </source>
</evidence>
<reference evidence="2 3" key="1">
    <citation type="journal article" date="2018" name="PLoS Genet.">
        <title>Population sequencing reveals clonal diversity and ancestral inbreeding in the grapevine cultivar Chardonnay.</title>
        <authorList>
            <person name="Roach M.J."/>
            <person name="Johnson D.L."/>
            <person name="Bohlmann J."/>
            <person name="van Vuuren H.J."/>
            <person name="Jones S.J."/>
            <person name="Pretorius I.S."/>
            <person name="Schmidt S.A."/>
            <person name="Borneman A.R."/>
        </authorList>
    </citation>
    <scope>NUCLEOTIDE SEQUENCE [LARGE SCALE GENOMIC DNA]</scope>
    <source>
        <strain evidence="3">cv. Chardonnay</strain>
        <tissue evidence="2">Leaf</tissue>
    </source>
</reference>
<accession>A0A438F0Y1</accession>
<feature type="compositionally biased region" description="Low complexity" evidence="1">
    <location>
        <begin position="42"/>
        <end position="61"/>
    </location>
</feature>
<evidence type="ECO:0000313" key="3">
    <source>
        <dbReference type="Proteomes" id="UP000288805"/>
    </source>
</evidence>
<dbReference type="EMBL" id="QGNW01001142">
    <property type="protein sequence ID" value="RVW53625.1"/>
    <property type="molecule type" value="Genomic_DNA"/>
</dbReference>
<proteinExistence type="predicted"/>
<protein>
    <submittedName>
        <fullName evidence="2">Uncharacterized protein</fullName>
    </submittedName>
</protein>
<dbReference type="AlphaFoldDB" id="A0A438F0Y1"/>
<comment type="caution">
    <text evidence="2">The sequence shown here is derived from an EMBL/GenBank/DDBJ whole genome shotgun (WGS) entry which is preliminary data.</text>
</comment>
<name>A0A438F0Y1_VITVI</name>
<feature type="compositionally biased region" description="Low complexity" evidence="1">
    <location>
        <begin position="74"/>
        <end position="88"/>
    </location>
</feature>
<gene>
    <name evidence="2" type="ORF">CK203_068990</name>
</gene>